<dbReference type="GO" id="GO:0016514">
    <property type="term" value="C:SWI/SNF complex"/>
    <property type="evidence" value="ECO:0007669"/>
    <property type="project" value="TreeGrafter"/>
</dbReference>
<feature type="compositionally biased region" description="Low complexity" evidence="1">
    <location>
        <begin position="1879"/>
        <end position="1895"/>
    </location>
</feature>
<feature type="region of interest" description="Disordered" evidence="1">
    <location>
        <begin position="1874"/>
        <end position="1930"/>
    </location>
</feature>
<feature type="compositionally biased region" description="Low complexity" evidence="1">
    <location>
        <begin position="2710"/>
        <end position="2719"/>
    </location>
</feature>
<feature type="compositionally biased region" description="Low complexity" evidence="1">
    <location>
        <begin position="1849"/>
        <end position="1859"/>
    </location>
</feature>
<proteinExistence type="predicted"/>
<feature type="region of interest" description="Disordered" evidence="1">
    <location>
        <begin position="1552"/>
        <end position="1595"/>
    </location>
</feature>
<feature type="compositionally biased region" description="Low complexity" evidence="1">
    <location>
        <begin position="1097"/>
        <end position="1145"/>
    </location>
</feature>
<feature type="compositionally biased region" description="Pro residues" evidence="1">
    <location>
        <begin position="1814"/>
        <end position="1829"/>
    </location>
</feature>
<dbReference type="InParanoid" id="A0A7R8UNE7"/>
<feature type="compositionally biased region" description="Low complexity" evidence="1">
    <location>
        <begin position="238"/>
        <end position="268"/>
    </location>
</feature>
<dbReference type="Proteomes" id="UP000594454">
    <property type="component" value="Chromosome 3"/>
</dbReference>
<evidence type="ECO:0000256" key="1">
    <source>
        <dbReference type="SAM" id="MobiDB-lite"/>
    </source>
</evidence>
<feature type="domain" description="GLTSCR protein conserved" evidence="2">
    <location>
        <begin position="2136"/>
        <end position="2235"/>
    </location>
</feature>
<feature type="compositionally biased region" description="Polar residues" evidence="1">
    <location>
        <begin position="1146"/>
        <end position="1161"/>
    </location>
</feature>
<feature type="compositionally biased region" description="Low complexity" evidence="1">
    <location>
        <begin position="2902"/>
        <end position="2923"/>
    </location>
</feature>
<feature type="region of interest" description="Disordered" evidence="1">
    <location>
        <begin position="2605"/>
        <end position="2624"/>
    </location>
</feature>
<feature type="region of interest" description="Disordered" evidence="1">
    <location>
        <begin position="1007"/>
        <end position="1050"/>
    </location>
</feature>
<feature type="region of interest" description="Disordered" evidence="1">
    <location>
        <begin position="1"/>
        <end position="96"/>
    </location>
</feature>
<dbReference type="OMA" id="GFPQMLM"/>
<dbReference type="EMBL" id="LR899011">
    <property type="protein sequence ID" value="CAD7084059.1"/>
    <property type="molecule type" value="Genomic_DNA"/>
</dbReference>
<feature type="region of interest" description="Disordered" evidence="1">
    <location>
        <begin position="1502"/>
        <end position="1521"/>
    </location>
</feature>
<feature type="region of interest" description="Disordered" evidence="1">
    <location>
        <begin position="1804"/>
        <end position="1859"/>
    </location>
</feature>
<feature type="compositionally biased region" description="Polar residues" evidence="1">
    <location>
        <begin position="2888"/>
        <end position="2901"/>
    </location>
</feature>
<feature type="region of interest" description="Disordered" evidence="1">
    <location>
        <begin position="1433"/>
        <end position="1489"/>
    </location>
</feature>
<feature type="compositionally biased region" description="Basic residues" evidence="1">
    <location>
        <begin position="1029"/>
        <end position="1040"/>
    </location>
</feature>
<feature type="compositionally biased region" description="Low complexity" evidence="1">
    <location>
        <begin position="1903"/>
        <end position="1930"/>
    </location>
</feature>
<feature type="compositionally biased region" description="Low complexity" evidence="1">
    <location>
        <begin position="30"/>
        <end position="44"/>
    </location>
</feature>
<organism evidence="3 4">
    <name type="scientific">Hermetia illucens</name>
    <name type="common">Black soldier fly</name>
    <dbReference type="NCBI Taxonomy" id="343691"/>
    <lineage>
        <taxon>Eukaryota</taxon>
        <taxon>Metazoa</taxon>
        <taxon>Ecdysozoa</taxon>
        <taxon>Arthropoda</taxon>
        <taxon>Hexapoda</taxon>
        <taxon>Insecta</taxon>
        <taxon>Pterygota</taxon>
        <taxon>Neoptera</taxon>
        <taxon>Endopterygota</taxon>
        <taxon>Diptera</taxon>
        <taxon>Brachycera</taxon>
        <taxon>Stratiomyomorpha</taxon>
        <taxon>Stratiomyidae</taxon>
        <taxon>Hermetiinae</taxon>
        <taxon>Hermetia</taxon>
    </lineage>
</organism>
<feature type="compositionally biased region" description="Polar residues" evidence="1">
    <location>
        <begin position="153"/>
        <end position="197"/>
    </location>
</feature>
<feature type="region of interest" description="Disordered" evidence="1">
    <location>
        <begin position="2755"/>
        <end position="2776"/>
    </location>
</feature>
<feature type="compositionally biased region" description="Polar residues" evidence="1">
    <location>
        <begin position="631"/>
        <end position="651"/>
    </location>
</feature>
<feature type="compositionally biased region" description="Low complexity" evidence="1">
    <location>
        <begin position="1576"/>
        <end position="1589"/>
    </location>
</feature>
<keyword evidence="4" id="KW-1185">Reference proteome</keyword>
<dbReference type="Pfam" id="PF15249">
    <property type="entry name" value="GLTSCR1"/>
    <property type="match status" value="1"/>
</dbReference>
<feature type="compositionally biased region" description="Low complexity" evidence="1">
    <location>
        <begin position="2605"/>
        <end position="2618"/>
    </location>
</feature>
<accession>A0A7R8UNE7</accession>
<feature type="compositionally biased region" description="Basic residues" evidence="1">
    <location>
        <begin position="653"/>
        <end position="664"/>
    </location>
</feature>
<feature type="compositionally biased region" description="Low complexity" evidence="1">
    <location>
        <begin position="1007"/>
        <end position="1028"/>
    </location>
</feature>
<feature type="compositionally biased region" description="Polar residues" evidence="1">
    <location>
        <begin position="2755"/>
        <end position="2768"/>
    </location>
</feature>
<feature type="region of interest" description="Disordered" evidence="1">
    <location>
        <begin position="2333"/>
        <end position="2355"/>
    </location>
</feature>
<dbReference type="OrthoDB" id="2556847at2759"/>
<reference evidence="3 4" key="1">
    <citation type="submission" date="2020-11" db="EMBL/GenBank/DDBJ databases">
        <authorList>
            <person name="Wallbank WR R."/>
            <person name="Pardo Diaz C."/>
            <person name="Kozak K."/>
            <person name="Martin S."/>
            <person name="Jiggins C."/>
            <person name="Moest M."/>
            <person name="Warren A I."/>
            <person name="Generalovic N T."/>
            <person name="Byers J.R.P. K."/>
            <person name="Montejo-Kovacevich G."/>
            <person name="Yen C E."/>
        </authorList>
    </citation>
    <scope>NUCLEOTIDE SEQUENCE [LARGE SCALE GENOMIC DNA]</scope>
</reference>
<feature type="compositionally biased region" description="Low complexity" evidence="1">
    <location>
        <begin position="704"/>
        <end position="723"/>
    </location>
</feature>
<feature type="compositionally biased region" description="Pro residues" evidence="1">
    <location>
        <begin position="13"/>
        <end position="29"/>
    </location>
</feature>
<name>A0A7R8UNE7_HERIL</name>
<feature type="region of interest" description="Disordered" evidence="1">
    <location>
        <begin position="1095"/>
        <end position="1161"/>
    </location>
</feature>
<feature type="compositionally biased region" description="Basic residues" evidence="1">
    <location>
        <begin position="1510"/>
        <end position="1519"/>
    </location>
</feature>
<dbReference type="PANTHER" id="PTHR15572">
    <property type="entry name" value="GLIOMA TUMOR SUPPRESSOR CANDIDATE REGION GENE 1"/>
    <property type="match status" value="1"/>
</dbReference>
<feature type="compositionally biased region" description="Polar residues" evidence="1">
    <location>
        <begin position="2699"/>
        <end position="2709"/>
    </location>
</feature>
<feature type="region of interest" description="Disordered" evidence="1">
    <location>
        <begin position="2860"/>
        <end position="2923"/>
    </location>
</feature>
<evidence type="ECO:0000313" key="3">
    <source>
        <dbReference type="EMBL" id="CAD7084059.1"/>
    </source>
</evidence>
<dbReference type="InterPro" id="IPR052438">
    <property type="entry name" value="Chromatin_remod/trans_coact"/>
</dbReference>
<dbReference type="FunCoup" id="A0A7R8UNE7">
    <property type="interactions" value="149"/>
</dbReference>
<feature type="compositionally biased region" description="Basic residues" evidence="1">
    <location>
        <begin position="2874"/>
        <end position="2883"/>
    </location>
</feature>
<gene>
    <name evidence="3" type="ORF">HERILL_LOCUS6975</name>
</gene>
<feature type="region of interest" description="Disordered" evidence="1">
    <location>
        <begin position="1994"/>
        <end position="2031"/>
    </location>
</feature>
<feature type="compositionally biased region" description="Low complexity" evidence="1">
    <location>
        <begin position="1453"/>
        <end position="1486"/>
    </location>
</feature>
<feature type="region of interest" description="Disordered" evidence="1">
    <location>
        <begin position="1946"/>
        <end position="1977"/>
    </location>
</feature>
<dbReference type="InterPro" id="IPR015671">
    <property type="entry name" value="GSCR1_dom"/>
</dbReference>
<feature type="region of interest" description="Disordered" evidence="1">
    <location>
        <begin position="692"/>
        <end position="725"/>
    </location>
</feature>
<feature type="region of interest" description="Disordered" evidence="1">
    <location>
        <begin position="238"/>
        <end position="326"/>
    </location>
</feature>
<sequence length="3073" mass="334140">MSRRQSVDRPGILSPPGPFLTPSPSPSIPASPRLQPSPSQSPFSHDVLIVTNNTITNTTQEQERKAATPSRRPSIHQINSGSPNAGTVVFQPSPSQSPAAAQTVVGITGNEFNTTLVGSNNISLNKKTGKRTPQSYINYGHGGTVATSGSFATSTVANSPKGSSKKASSTIQSPMTNPSSSPVTNESPIASPSSSLKPPTPQPMLQSLPVMNAGNHLLQFIQGPQLITAAQTTIANQQRSQQITSSSLTQSQNTSSGQSMSSSSSSKNSRGHQQILPKPQQTSSSQPSDKTSMAHSKGVTVQQQSNQIQQSSQHQPVVTSAGNQQQGGQQIILPTGNLNTQPLLLNQMPVIVQQNTPQGVQLILRPPTPQLAAPSLVIHNTRPQLQQPQPQQLLRILNTNGTMQLAAAPTFIVSSQANLIQQNLQTIKANTQTTPITQLSGLQTTPRSNIAAAFNSHIIGQSMAQLQNLQLNGNLAQIQMPNGLNGPIISQLPTQFQHLPAGFNQLNLNQLNSTNLQQQIAAAAAAAGAAAAFQSPPPPQVSEIQMPSVVSAQNIQFSANSTPVNLSQSVTPQPQLIQSVTPEPARNPTPTLQNVIPHQGTTTVLVQPDSAMPHQAATTAAIVAKATGTKLNSNDSANMNETQMNTASSTTKPPKKPKPRKKKAQTNVPTTTQTTITTSTAACSIAPVLTSSTASKPTKKDNQKQQIPQPVPQQSVQPSPVTSTGKLDLANVMKLCGIMEDDDYMDTETEPVMHQQQHEEMSKQAIPQQPQINMEPQSQHNMSVAPNSVANSSDIMITIPGQNSDIPFTFTIPTSHCDTVNQVKPLVTVTGNSTDPASIGGGNTNTELKSNASFDSQNIVIKIDQIDNVPPYTITIPREEIQQSIQLAQQQQQTQQHQQTPSNLPLQPQLMQQQQHAPRSVSVTINNSGCVTSLASSSSAPNITSSNTPTTFVNSHITLQSQINEIQNQLIGVTPTSSGQSGSMQMSAPQPSVQVTSTTVTSQQSVTTQISSMSTTTTPTTTTTTAAVKPRRKPAAKRNGKKVETIPTPVGNVPSQIGNIQISQVDATKINANQSLPISNVVENKIQIMPIIDTSKTPQNQGNQQLQHGLQLQQGHSQPQLQTLHQQQPMQQQQFIPPSSIQTIPNDPNKNLPDNRNLHISAQPSTTSANISLPMVPHQNSPTATVFPQLTGSLSLTFEEDGGRFILRHDPNLPQDPQSQIILQAILSGALCNVTIVNEPFDKSKALKNNVTLNSSNVSVSSGNTIPQQMPQMHQQQPPQQNIAPKCNTLPQMQNNKNSLLGQQPILQPSSIAPTPSILSNVTTQPMPSNDQQKRLPEVKKSEPPMAMVNATPSIVVNPTSPKLVALPKVDANQQLFTLNTITNQITHISPNQTTAALGPMERLLIVPVGINAQQLAECLSQGQIHFNNIGQATQASESHIQSQPQPTPQLPPQNLIPTSQPPTQIQQQIVRPQQHQSIQPLQQNPPAKQVANVAPIIDASKAKAEVKPKKAPKPRKPKACNENISKAVKPIKKLDLSTKPSANPVQIVQPNTATKDLPQNQQQQQGPAQHLMRGNSASNISTSASSNIHPFQTTQSGNKLVGVTAPMQQISQQQRNTMNNNQCNTSNSSNNLSTNTSNIMAVSNMASNQPPMPPASNAGNNQVNVSGIHPAGVHLPTVTVTPKSQPDVAQQMPPLISVNATPPVPRIQTIQLTPQQQQLLKTVQTQIQQLSSRLQNKSLLANLNIPSDFNPSNPIYNKPLPQLNNIHSMNDTEIHAALQRLFIEQQKILASGKLIPTIPAPSPHAFMTSASPSPVPSQPVPSPSPSPTQAPSHQQQPLTFQNKPVSTPTPNLHNTTNLMPTTLLKNEGQSIPANIVQPNNHNSTANNSPNNTGNQQRIHIYPMQHQSQLQQPQPYLQQQPPPQQQIQPPAINTQPEIQAQHVQMQIHHLHPQQQQQPTQSISPQSLSSNTPRPLLQSTPIKQQTAPQFIQPQMQLTPPQQQQQQQQLQQPQLQQPQQQQQTLSVQQQLQQISPSNLHRPNQFQPSPHQQSMSIPTTVTAIENAQKPVIATSIEATPPPPQMPTPSIVQPPTTPVTVTIKTESPIDMKPVESPAPVASPKPKIPRHCLFERQLKVDQDACINPDYMTPFQSKEDAVKRLIRYHCMYQQDETIPSDEEEELEKLALNFKEKFREIANKYQYLLLQESMRLHRTSELCLVNELLVTDAQTELKELREEFLNAASLNSNIYHQTTAYTSNMLTSNNTLSSNNSKLIKKEPESGIQMSKLHSEDFHLQSEFQQQQRQYHHANYQNSQPFGNSQTTTQELQQFRHINNPNLPHKSLANPSGNSSVSVKSEIKSEPRDMIFDKCDNQNPPHESNKVMNNRTLAGSAGAIGSSAANDANLTGSVSMSSVHAFNNSCNKNFNNFTVKDEKDRNIYSNNSLDIPTTNTTFSSSKNSNFVKREMDSFDIESEITPSFIMKKMESNSSSNQMPPATNAAEHDSLANNGFSMDYFMSSNSQTTAYGSTNSSSLHVSEQLNVKKKEDDDVAKAEQYDEWLCIQKELNLITEKKAQVNITNHEQKLSEIFDTPSNKSVENHLSDLFNSNSSVESTMETSSSSNKDHHNMSVASNLHLSEFFNPDSIASKSVENRLEAMFGGSPVVEKTEQDTVESRLEEIFNGSTSPQSHYAMINTPTQNKRQWNSSGDLMTPNTSASSTANNYNKQRSCMVSSYLEESHVTSNHPRWIIDQNQFDFITDPSATAPNDSSSGRSKRSWNGDISSSIEHLTSNKKMCFNSKVESDLEHDLLGLGSSESNDAIANELHNMSQHSAMQDNSSHMHQNMTHLHNNIMMQMQASGTVHHMQQQQQPMHDHQQHHPHHHHPHHQQMQANTSLMSQSSSIFENTMNNTSGNANMSGSSSSTSISSNFDEDINRHVQNAIDSILNLHSSENDSLNFSLEHSMGSFLTDSPLDQPSHHNPAVIQGSATNTHCVLSSSVGGKQRRHLNRMDDLGDCLISGAGMGNQADNGGMMVDSPTSVVMSGGANVSGNGMASATMADFSCVTGIEEAVKSIMTS</sequence>
<feature type="region of interest" description="Disordered" evidence="1">
    <location>
        <begin position="631"/>
        <end position="673"/>
    </location>
</feature>
<dbReference type="PANTHER" id="PTHR15572:SF0">
    <property type="entry name" value="GLUTAMINE-RICH PROTEIN-RELATED"/>
    <property type="match status" value="1"/>
</dbReference>
<protein>
    <recommendedName>
        <fullName evidence="2">GLTSCR protein conserved domain-containing protein</fullName>
    </recommendedName>
</protein>
<evidence type="ECO:0000259" key="2">
    <source>
        <dbReference type="Pfam" id="PF15249"/>
    </source>
</evidence>
<feature type="region of interest" description="Disordered" evidence="1">
    <location>
        <begin position="153"/>
        <end position="208"/>
    </location>
</feature>
<feature type="compositionally biased region" description="Low complexity" evidence="1">
    <location>
        <begin position="277"/>
        <end position="291"/>
    </location>
</feature>
<evidence type="ECO:0000313" key="4">
    <source>
        <dbReference type="Proteomes" id="UP000594454"/>
    </source>
</evidence>
<feature type="region of interest" description="Disordered" evidence="1">
    <location>
        <begin position="2699"/>
        <end position="2719"/>
    </location>
</feature>
<feature type="compositionally biased region" description="Low complexity" evidence="1">
    <location>
        <begin position="1952"/>
        <end position="1969"/>
    </location>
</feature>
<dbReference type="GO" id="GO:0045893">
    <property type="term" value="P:positive regulation of DNA-templated transcription"/>
    <property type="evidence" value="ECO:0007669"/>
    <property type="project" value="TreeGrafter"/>
</dbReference>
<feature type="compositionally biased region" description="Polar residues" evidence="1">
    <location>
        <begin position="76"/>
        <end position="85"/>
    </location>
</feature>
<feature type="compositionally biased region" description="Low complexity" evidence="1">
    <location>
        <begin position="302"/>
        <end position="315"/>
    </location>
</feature>